<gene>
    <name evidence="3" type="ORF">K452DRAFT_227835</name>
</gene>
<keyword evidence="2" id="KW-0812">Transmembrane</keyword>
<organism evidence="3 4">
    <name type="scientific">Aplosporella prunicola CBS 121167</name>
    <dbReference type="NCBI Taxonomy" id="1176127"/>
    <lineage>
        <taxon>Eukaryota</taxon>
        <taxon>Fungi</taxon>
        <taxon>Dikarya</taxon>
        <taxon>Ascomycota</taxon>
        <taxon>Pezizomycotina</taxon>
        <taxon>Dothideomycetes</taxon>
        <taxon>Dothideomycetes incertae sedis</taxon>
        <taxon>Botryosphaeriales</taxon>
        <taxon>Aplosporellaceae</taxon>
        <taxon>Aplosporella</taxon>
    </lineage>
</organism>
<name>A0A6A6BC77_9PEZI</name>
<evidence type="ECO:0000256" key="2">
    <source>
        <dbReference type="SAM" id="Phobius"/>
    </source>
</evidence>
<proteinExistence type="predicted"/>
<feature type="compositionally biased region" description="Basic and acidic residues" evidence="1">
    <location>
        <begin position="171"/>
        <end position="181"/>
    </location>
</feature>
<protein>
    <submittedName>
        <fullName evidence="3">Uncharacterized protein</fullName>
    </submittedName>
</protein>
<dbReference type="RefSeq" id="XP_033397358.1">
    <property type="nucleotide sequence ID" value="XM_033536923.1"/>
</dbReference>
<evidence type="ECO:0000313" key="3">
    <source>
        <dbReference type="EMBL" id="KAF2141646.1"/>
    </source>
</evidence>
<dbReference type="InterPro" id="IPR035213">
    <property type="entry name" value="DUF5321"/>
</dbReference>
<dbReference type="EMBL" id="ML995486">
    <property type="protein sequence ID" value="KAF2141646.1"/>
    <property type="molecule type" value="Genomic_DNA"/>
</dbReference>
<sequence>MLRARASTVRTEHLPRVAQPGLWTSMIPKFMRPSPVRAESWRTWMAKDWNPATIFIALGLLVGSNAINMLILRKDIADFSRKADAKIALLREVVEKIQAGEKVDVERILGSGKEKEEGEWEEMLKEIEEEDRTSRKRRKAVAEAKETAEITKAKSIAGTVEPTKPEPTVVPEEKRTAIGFY</sequence>
<keyword evidence="4" id="KW-1185">Reference proteome</keyword>
<keyword evidence="2" id="KW-0472">Membrane</keyword>
<evidence type="ECO:0000313" key="4">
    <source>
        <dbReference type="Proteomes" id="UP000799438"/>
    </source>
</evidence>
<dbReference type="Pfam" id="PF17254">
    <property type="entry name" value="DUF5321"/>
    <property type="match status" value="1"/>
</dbReference>
<reference evidence="3" key="1">
    <citation type="journal article" date="2020" name="Stud. Mycol.">
        <title>101 Dothideomycetes genomes: a test case for predicting lifestyles and emergence of pathogens.</title>
        <authorList>
            <person name="Haridas S."/>
            <person name="Albert R."/>
            <person name="Binder M."/>
            <person name="Bloem J."/>
            <person name="Labutti K."/>
            <person name="Salamov A."/>
            <person name="Andreopoulos B."/>
            <person name="Baker S."/>
            <person name="Barry K."/>
            <person name="Bills G."/>
            <person name="Bluhm B."/>
            <person name="Cannon C."/>
            <person name="Castanera R."/>
            <person name="Culley D."/>
            <person name="Daum C."/>
            <person name="Ezra D."/>
            <person name="Gonzalez J."/>
            <person name="Henrissat B."/>
            <person name="Kuo A."/>
            <person name="Liang C."/>
            <person name="Lipzen A."/>
            <person name="Lutzoni F."/>
            <person name="Magnuson J."/>
            <person name="Mondo S."/>
            <person name="Nolan M."/>
            <person name="Ohm R."/>
            <person name="Pangilinan J."/>
            <person name="Park H.-J."/>
            <person name="Ramirez L."/>
            <person name="Alfaro M."/>
            <person name="Sun H."/>
            <person name="Tritt A."/>
            <person name="Yoshinaga Y."/>
            <person name="Zwiers L.-H."/>
            <person name="Turgeon B."/>
            <person name="Goodwin S."/>
            <person name="Spatafora J."/>
            <person name="Crous P."/>
            <person name="Grigoriev I."/>
        </authorList>
    </citation>
    <scope>NUCLEOTIDE SEQUENCE</scope>
    <source>
        <strain evidence="3">CBS 121167</strain>
    </source>
</reference>
<feature type="transmembrane region" description="Helical" evidence="2">
    <location>
        <begin position="52"/>
        <end position="72"/>
    </location>
</feature>
<feature type="region of interest" description="Disordered" evidence="1">
    <location>
        <begin position="152"/>
        <end position="181"/>
    </location>
</feature>
<accession>A0A6A6BC77</accession>
<dbReference type="GeneID" id="54294419"/>
<keyword evidence="2" id="KW-1133">Transmembrane helix</keyword>
<dbReference type="OrthoDB" id="2253354at2759"/>
<feature type="compositionally biased region" description="Low complexity" evidence="1">
    <location>
        <begin position="159"/>
        <end position="170"/>
    </location>
</feature>
<evidence type="ECO:0000256" key="1">
    <source>
        <dbReference type="SAM" id="MobiDB-lite"/>
    </source>
</evidence>
<dbReference type="Proteomes" id="UP000799438">
    <property type="component" value="Unassembled WGS sequence"/>
</dbReference>
<dbReference type="AlphaFoldDB" id="A0A6A6BC77"/>